<dbReference type="GeneID" id="118479134"/>
<name>A0ABM1W4Q7_APLCA</name>
<protein>
    <submittedName>
        <fullName evidence="6">ATP-binding cassette sub-family A member 2-like</fullName>
    </submittedName>
</protein>
<keyword evidence="5" id="KW-1185">Reference proteome</keyword>
<dbReference type="Pfam" id="PF00005">
    <property type="entry name" value="ABC_tran"/>
    <property type="match status" value="1"/>
</dbReference>
<dbReference type="InterPro" id="IPR026082">
    <property type="entry name" value="ABCA"/>
</dbReference>
<evidence type="ECO:0000256" key="3">
    <source>
        <dbReference type="SAM" id="Phobius"/>
    </source>
</evidence>
<dbReference type="PANTHER" id="PTHR19229:SF36">
    <property type="entry name" value="ATP-BINDING CASSETTE SUB-FAMILY A MEMBER 2"/>
    <property type="match status" value="1"/>
</dbReference>
<evidence type="ECO:0000313" key="5">
    <source>
        <dbReference type="Proteomes" id="UP000694888"/>
    </source>
</evidence>
<dbReference type="PANTHER" id="PTHR19229">
    <property type="entry name" value="ATP-BINDING CASSETTE TRANSPORTER SUBFAMILY A ABCA"/>
    <property type="match status" value="1"/>
</dbReference>
<keyword evidence="3" id="KW-0812">Transmembrane</keyword>
<gene>
    <name evidence="6" type="primary">LOC118479134</name>
</gene>
<keyword evidence="2" id="KW-0677">Repeat</keyword>
<evidence type="ECO:0000313" key="6">
    <source>
        <dbReference type="RefSeq" id="XP_035829650.1"/>
    </source>
</evidence>
<sequence length="124" mass="14104">MVTSDLFASVVRDIKKVQQSVGYCPQFDSLYDELTPREHLQLYCRLRGIPPSDENQVVEWALTKLGLSKFADKLSGTLSGGNKRKLSTAIALIGHPPVIFMVSHCTCNWFVFSLIFFFFFCNNY</sequence>
<feature type="transmembrane region" description="Helical" evidence="3">
    <location>
        <begin position="98"/>
        <end position="121"/>
    </location>
</feature>
<feature type="domain" description="ABC transporter" evidence="4">
    <location>
        <begin position="12"/>
        <end position="100"/>
    </location>
</feature>
<keyword evidence="3" id="KW-0472">Membrane</keyword>
<proteinExistence type="predicted"/>
<dbReference type="Gene3D" id="3.40.50.300">
    <property type="entry name" value="P-loop containing nucleotide triphosphate hydrolases"/>
    <property type="match status" value="1"/>
</dbReference>
<keyword evidence="1" id="KW-0813">Transport</keyword>
<evidence type="ECO:0000256" key="1">
    <source>
        <dbReference type="ARBA" id="ARBA00022448"/>
    </source>
</evidence>
<organism evidence="5 6">
    <name type="scientific">Aplysia californica</name>
    <name type="common">California sea hare</name>
    <dbReference type="NCBI Taxonomy" id="6500"/>
    <lineage>
        <taxon>Eukaryota</taxon>
        <taxon>Metazoa</taxon>
        <taxon>Spiralia</taxon>
        <taxon>Lophotrochozoa</taxon>
        <taxon>Mollusca</taxon>
        <taxon>Gastropoda</taxon>
        <taxon>Heterobranchia</taxon>
        <taxon>Euthyneura</taxon>
        <taxon>Tectipleura</taxon>
        <taxon>Aplysiida</taxon>
        <taxon>Aplysioidea</taxon>
        <taxon>Aplysiidae</taxon>
        <taxon>Aplysia</taxon>
    </lineage>
</organism>
<dbReference type="RefSeq" id="XP_035829650.1">
    <property type="nucleotide sequence ID" value="XM_035973757.1"/>
</dbReference>
<accession>A0ABM1W4Q7</accession>
<evidence type="ECO:0000256" key="2">
    <source>
        <dbReference type="ARBA" id="ARBA00022737"/>
    </source>
</evidence>
<evidence type="ECO:0000259" key="4">
    <source>
        <dbReference type="Pfam" id="PF00005"/>
    </source>
</evidence>
<dbReference type="SUPFAM" id="SSF52540">
    <property type="entry name" value="P-loop containing nucleoside triphosphate hydrolases"/>
    <property type="match status" value="1"/>
</dbReference>
<dbReference type="InterPro" id="IPR027417">
    <property type="entry name" value="P-loop_NTPase"/>
</dbReference>
<reference evidence="6" key="1">
    <citation type="submission" date="2025-08" db="UniProtKB">
        <authorList>
            <consortium name="RefSeq"/>
        </authorList>
    </citation>
    <scope>IDENTIFICATION</scope>
</reference>
<dbReference type="InterPro" id="IPR003439">
    <property type="entry name" value="ABC_transporter-like_ATP-bd"/>
</dbReference>
<dbReference type="Proteomes" id="UP000694888">
    <property type="component" value="Unplaced"/>
</dbReference>
<keyword evidence="3" id="KW-1133">Transmembrane helix</keyword>